<evidence type="ECO:0000256" key="4">
    <source>
        <dbReference type="SAM" id="Phobius"/>
    </source>
</evidence>
<evidence type="ECO:0000259" key="5">
    <source>
        <dbReference type="PROSITE" id="PS50011"/>
    </source>
</evidence>
<keyword evidence="4" id="KW-0472">Membrane</keyword>
<keyword evidence="3" id="KW-0067">ATP-binding</keyword>
<dbReference type="PANTHER" id="PTHR47989:SF24">
    <property type="entry name" value="CALCIUM_CALMODULIN-REGULATED RECEPTOR-LIKE KINASE 1 ISOFORM X1"/>
    <property type="match status" value="1"/>
</dbReference>
<keyword evidence="1" id="KW-0808">Transferase</keyword>
<evidence type="ECO:0000256" key="3">
    <source>
        <dbReference type="ARBA" id="ARBA00022840"/>
    </source>
</evidence>
<keyword evidence="4" id="KW-0812">Transmembrane</keyword>
<feature type="transmembrane region" description="Helical" evidence="4">
    <location>
        <begin position="6"/>
        <end position="30"/>
    </location>
</feature>
<proteinExistence type="predicted"/>
<dbReference type="GO" id="GO:0004674">
    <property type="term" value="F:protein serine/threonine kinase activity"/>
    <property type="evidence" value="ECO:0007669"/>
    <property type="project" value="UniProtKB-KW"/>
</dbReference>
<dbReference type="InterPro" id="IPR000719">
    <property type="entry name" value="Prot_kinase_dom"/>
</dbReference>
<dbReference type="InterPro" id="IPR011009">
    <property type="entry name" value="Kinase-like_dom_sf"/>
</dbReference>
<dbReference type="SMR" id="A0A103Y472"/>
<keyword evidence="1" id="KW-0418">Kinase</keyword>
<dbReference type="AlphaFoldDB" id="A0A103Y472"/>
<dbReference type="FunFam" id="3.30.200.20:FF:000274">
    <property type="entry name" value="Calcium/calmodulin-regulated receptor-like kinase 1"/>
    <property type="match status" value="1"/>
</dbReference>
<keyword evidence="1" id="KW-0723">Serine/threonine-protein kinase</keyword>
<dbReference type="PANTHER" id="PTHR47989">
    <property type="entry name" value="OS01G0750732 PROTEIN"/>
    <property type="match status" value="1"/>
</dbReference>
<dbReference type="Gramene" id="KVI02169">
    <property type="protein sequence ID" value="KVI02169"/>
    <property type="gene ID" value="Ccrd_019456"/>
</dbReference>
<reference evidence="6 7" key="1">
    <citation type="journal article" date="2016" name="Sci. Rep.">
        <title>The genome sequence of the outbreeding globe artichoke constructed de novo incorporating a phase-aware low-pass sequencing strategy of F1 progeny.</title>
        <authorList>
            <person name="Scaglione D."/>
            <person name="Reyes-Chin-Wo S."/>
            <person name="Acquadro A."/>
            <person name="Froenicke L."/>
            <person name="Portis E."/>
            <person name="Beitel C."/>
            <person name="Tirone M."/>
            <person name="Mauro R."/>
            <person name="Lo Monaco A."/>
            <person name="Mauromicale G."/>
            <person name="Faccioli P."/>
            <person name="Cattivelli L."/>
            <person name="Rieseberg L."/>
            <person name="Michelmore R."/>
            <person name="Lanteri S."/>
        </authorList>
    </citation>
    <scope>NUCLEOTIDE SEQUENCE [LARGE SCALE GENOMIC DNA]</scope>
    <source>
        <strain evidence="6">2C</strain>
    </source>
</reference>
<keyword evidence="2" id="KW-0547">Nucleotide-binding</keyword>
<dbReference type="InterPro" id="IPR001245">
    <property type="entry name" value="Ser-Thr/Tyr_kinase_cat_dom"/>
</dbReference>
<evidence type="ECO:0000313" key="6">
    <source>
        <dbReference type="EMBL" id="KVI02169.1"/>
    </source>
</evidence>
<keyword evidence="4" id="KW-1133">Transmembrane helix</keyword>
<evidence type="ECO:0000256" key="1">
    <source>
        <dbReference type="ARBA" id="ARBA00022527"/>
    </source>
</evidence>
<dbReference type="Gene3D" id="3.30.200.20">
    <property type="entry name" value="Phosphorylase Kinase, domain 1"/>
    <property type="match status" value="1"/>
</dbReference>
<sequence length="210" mass="22820">MKERSFGLIIGISIGVVIGGLLALAGILCFRFHRKRPQIGNSSSRRAATIPIRTNGADTCTILSDSSMGTESSRTSVQNGIPLWFGGMKKGHVVAASGILEYSYKDLQKATYNFTSLIGQGAFGPVYKAQMTAGEAVAVKVLATDSKQGEKEFHTEVMLLGRLHHRNLVNLVGYCAEKGQHMLIYVYMSKGSLASHLYSKWSSNFVIISK</sequence>
<dbReference type="GO" id="GO:0005524">
    <property type="term" value="F:ATP binding"/>
    <property type="evidence" value="ECO:0007669"/>
    <property type="project" value="UniProtKB-KW"/>
</dbReference>
<keyword evidence="7" id="KW-1185">Reference proteome</keyword>
<dbReference type="EMBL" id="LEKV01002660">
    <property type="protein sequence ID" value="KVI02169.1"/>
    <property type="molecule type" value="Genomic_DNA"/>
</dbReference>
<protein>
    <submittedName>
        <fullName evidence="6">Concanavalin A-like lectin/glucanase, subgroup</fullName>
    </submittedName>
</protein>
<name>A0A103Y472_CYNCS</name>
<dbReference type="SUPFAM" id="SSF56112">
    <property type="entry name" value="Protein kinase-like (PK-like)"/>
    <property type="match status" value="1"/>
</dbReference>
<gene>
    <name evidence="6" type="ORF">Ccrd_019456</name>
</gene>
<evidence type="ECO:0000313" key="7">
    <source>
        <dbReference type="Proteomes" id="UP000243975"/>
    </source>
</evidence>
<dbReference type="Proteomes" id="UP000243975">
    <property type="component" value="Unassembled WGS sequence"/>
</dbReference>
<comment type="caution">
    <text evidence="6">The sequence shown here is derived from an EMBL/GenBank/DDBJ whole genome shotgun (WGS) entry which is preliminary data.</text>
</comment>
<dbReference type="Pfam" id="PF07714">
    <property type="entry name" value="PK_Tyr_Ser-Thr"/>
    <property type="match status" value="1"/>
</dbReference>
<organism evidence="6 7">
    <name type="scientific">Cynara cardunculus var. scolymus</name>
    <name type="common">Globe artichoke</name>
    <name type="synonym">Cynara scolymus</name>
    <dbReference type="NCBI Taxonomy" id="59895"/>
    <lineage>
        <taxon>Eukaryota</taxon>
        <taxon>Viridiplantae</taxon>
        <taxon>Streptophyta</taxon>
        <taxon>Embryophyta</taxon>
        <taxon>Tracheophyta</taxon>
        <taxon>Spermatophyta</taxon>
        <taxon>Magnoliopsida</taxon>
        <taxon>eudicotyledons</taxon>
        <taxon>Gunneridae</taxon>
        <taxon>Pentapetalae</taxon>
        <taxon>asterids</taxon>
        <taxon>campanulids</taxon>
        <taxon>Asterales</taxon>
        <taxon>Asteraceae</taxon>
        <taxon>Carduoideae</taxon>
        <taxon>Cardueae</taxon>
        <taxon>Carduinae</taxon>
        <taxon>Cynara</taxon>
    </lineage>
</organism>
<dbReference type="PROSITE" id="PS50011">
    <property type="entry name" value="PROTEIN_KINASE_DOM"/>
    <property type="match status" value="1"/>
</dbReference>
<dbReference type="OMA" id="FTEVWIA"/>
<feature type="domain" description="Protein kinase" evidence="5">
    <location>
        <begin position="112"/>
        <end position="210"/>
    </location>
</feature>
<accession>A0A103Y472</accession>
<evidence type="ECO:0000256" key="2">
    <source>
        <dbReference type="ARBA" id="ARBA00022741"/>
    </source>
</evidence>